<feature type="region of interest" description="Disordered" evidence="8">
    <location>
        <begin position="2310"/>
        <end position="2550"/>
    </location>
</feature>
<feature type="compositionally biased region" description="Basic residues" evidence="8">
    <location>
        <begin position="2188"/>
        <end position="2197"/>
    </location>
</feature>
<dbReference type="GO" id="GO:0012507">
    <property type="term" value="C:ER to Golgi transport vesicle membrane"/>
    <property type="evidence" value="ECO:0007669"/>
    <property type="project" value="TreeGrafter"/>
</dbReference>
<dbReference type="PANTHER" id="PTHR13402:SF6">
    <property type="entry name" value="SECRETORY 16, ISOFORM I"/>
    <property type="match status" value="1"/>
</dbReference>
<feature type="compositionally biased region" description="Polar residues" evidence="8">
    <location>
        <begin position="1711"/>
        <end position="1721"/>
    </location>
</feature>
<keyword evidence="12" id="KW-1185">Reference proteome</keyword>
<keyword evidence="7" id="KW-0472">Membrane</keyword>
<dbReference type="Pfam" id="PF12931">
    <property type="entry name" value="TPR_Sec16"/>
    <property type="match status" value="1"/>
</dbReference>
<evidence type="ECO:0000256" key="2">
    <source>
        <dbReference type="ARBA" id="ARBA00005927"/>
    </source>
</evidence>
<protein>
    <recommendedName>
        <fullName evidence="7">Protein transport protein sec16</fullName>
    </recommendedName>
</protein>
<comment type="function">
    <text evidence="6 7">Involved in the initiation of assembly of the COPII coat required for the formation of transport vesicles from the endoplasmic reticulum (ER) and the selection of cargo molecules. Also involved in autophagy.</text>
</comment>
<evidence type="ECO:0000256" key="7">
    <source>
        <dbReference type="RuleBase" id="RU364101"/>
    </source>
</evidence>
<dbReference type="GO" id="GO:0006914">
    <property type="term" value="P:autophagy"/>
    <property type="evidence" value="ECO:0007669"/>
    <property type="project" value="UniProtKB-KW"/>
</dbReference>
<dbReference type="Pfam" id="PF12932">
    <property type="entry name" value="Sec16"/>
    <property type="match status" value="1"/>
</dbReference>
<feature type="region of interest" description="Disordered" evidence="8">
    <location>
        <begin position="643"/>
        <end position="664"/>
    </location>
</feature>
<feature type="compositionally biased region" description="Low complexity" evidence="8">
    <location>
        <begin position="799"/>
        <end position="810"/>
    </location>
</feature>
<feature type="compositionally biased region" description="Polar residues" evidence="8">
    <location>
        <begin position="2029"/>
        <end position="2056"/>
    </location>
</feature>
<feature type="region of interest" description="Disordered" evidence="8">
    <location>
        <begin position="521"/>
        <end position="543"/>
    </location>
</feature>
<feature type="compositionally biased region" description="Basic and acidic residues" evidence="8">
    <location>
        <begin position="2246"/>
        <end position="2264"/>
    </location>
</feature>
<feature type="region of interest" description="Disordered" evidence="8">
    <location>
        <begin position="436"/>
        <end position="460"/>
    </location>
</feature>
<sequence length="2550" mass="280905">MSQLPPLLPQTGSAPPPPVSQQNTNIGSTAKEGVRKRTQKQRKYRAPAQIDGSQFDHHFKAVTAQKDASIPSQPEFAEPTHKAVGLSFQNTDDTAMDNPSSYQSQNGPNTWTVGSNQTAEQVQSQYNSFHRSTYGASPHSLHRGGNDQSLQSQAYESDSFAWNPSSDHQNSWNNQQTQQELRKPHWEADNNEGNYHQNDSTSAPQEPAVDSSFQQQPQHLQWDTQNAEDSWDQDTDTRYQPPAQEIRTERSGNNSNWDTDRQQSPAVNDDELPWDNEQFGSEELDDWDTHKDLQQEPEIGHHSQTPSHFNPQQSSDEQKLPWDKTEENVVQDPVTNNHFQGQAQQNADNKASDQYPQQHKLDQHALHALEQEPYSNQPMVEERSHQPVQNNAEQVPIFIEAGRFQDSTGKEHLQSEVSPYHPEQPNAWHIERNNSFAQSSPRQAPELQEAEPVWNTESNHEPDWLVSESVGQVFEIGHDEYPDKGTADAHQTAHSPFHKSSVFSEGESADFAELLKQEMTQTLDKPESVQNDRISNAQESTRLPENSFENKFSFLEDDDEILEADDVQPYQPQQYTHSITSEPVYRQYGDSVGQMAAPYSEYGGGTTYRQNQPPQPRDQSRLDYNLSADVSTQTVIRRPIRKSMPSDRYNPGGNNHAGLSTPVPDRTMIYPNILSPAQEFAGHPKLDALEQAKKKTDAYDFPPDMLKTRLQPSNKNLQTVSQNYTSAGYPPLRAASISTVGTDISFNNIDAQPPKRAVKKKQSFYSELPINNLTRNKPSVHAKDPYAEIESIAYHNRSRSSTVRSTNINHVPPPPVNPYAPVNKAQLQTPDLNPQTVPVPPPNNMFAPPPAITQHTGYASPSTHTQNQFAPPSNGLNPQPSRVTDVPPHSTTTNRYAPNVSSYAPQPAQQFAPPNSSNYAPSIGQQFNSSNAPVMLAQGIPQTMISQAGHPASDQPSVSQFGMQPLHLQTGMGSQVSPQIGLSPRSPNATFAASNNRGRRARSSVSTGMAPRVKSHNRKISALPPITQQTAPVVRNPEVYNRTQFPIFHWCRGGKALSMLPKFDTYGQSKVEINIVSNKDVIKIDPLIISFPGPLTKGKAKQKELTKWIEQKIASYNESSDVLSEQKSLLWKVLLYSVQKLDENPEVFNKNLVQLLDPQTQVSPDEPIDYNALTKSLETATHRRANASALDPTELTYLYGLLQTGEKQRALSYSIFNRDWAMSLLLSSLIAPEQYASTVKLFLKYNFNEHDPVSKKLTFFLGLSNLADAEDLKHHSTFIIKNFESLLTFILNNKPNPENILLLIGNTLTEVGFFTYAQIVFAMSGVPLIPNESHVATRDIESIIFNEVYEWIIQNKPNSAFVNGIPQLVVMKAIHASILSDIGAVAEAEKYCNYALQSLKNTKTVISNQVLLHELQSLSLLLSEAGSSMNTWFGGLSKTNLDKVWGQLDKSFSKFVAGEHLAEDNKAGADVLTFNSSSNTAKVDQPQVHQQLPAFTTQGSSNYLSPSLYQPATMSTNTSPDYTAAHVSNGSGASHFDAVNNGHVDANNRSLPPQVGYGKEAVNRQLSQVPLANNYATSNTKASSRYVDHSTTQNPSDPGSRGNPHMQYRAPSSISIDHPRNVSAVNMPAQGGYLPSNSMPNQQPNEGDVSELHSHAGSTNATPKISTPSLNGDSPHRLPLPPHIIAQMPNPGSSLNQINTLGHNPLGSGNDFKSSRSNSLQRTEENLNEQVPSNAFTNHGASSSAALPPSKNGPPLRLPLSNRSSRYAPIDAKGHVFHDTTSSAQKESINTAHQSPVSNPPNEKAVSSNFIPYDNSHEVISSETRQQLPQQQVQPPPVQQQQVQPPPVQQQQVQPPPVQQQQVQPPPVQQQQVQPPPVQQQQVQPPPVQQQQVQPPPVQQQQVQPPPVQQQQVQPPPVQQQQVQPPPVQQQQVQPPPVQQQQVQPPPAQQQQVQPPPAQHEQVQKVEQQENLSIQNPIVADSFQSEQVETHENHPDLEVSEPKNDTVELVGDKGQIATHNTDSHLRGTLQGSSNEPVLEQQNTSPSTGSIQEQGHAQTVPDAATPVAGPQPDVADGSQLSAHVSEPIVAEALQSPTNEAPPAQTDDAEIPHERNSKDELGTDTAANNISKDTERSSEYSKVNEDIVEVSVTPTEMTQDSPSTQPQTENSTTVKSPPVVTQNISAGKPTKARRTRRAASNRYAPNATHTSYLPAETSIDNEATSIQELMDEADANSFSYPGYSVPEAKQKPKEPVETKLDVEENLKTSTDSSEPSNQGDISVFKPAHTEDVAGIAPVRAIVEPEVKSQLDQNVIPAFRPPGENSGFSPLSIPTFDDNTSVKDDETFGDEVSDFDGEVSDSDDEDTKEASTRRRHSTNKSEQQQKETKTGKEDSGRWLGWLRSGSDNSKKVYRAKLGEKSTLRYDENLKRYIDTSKPLEEQLEATAPPPPPPSFKKNGNDPSASNINTIGTLPPSMPNESSKNEEQSSVQKTLPPSGQQTAPSPVNPAGNGTLKPNAGLDDIMAIASSRTAPRAKKRGPRSGYVDIMANSKK</sequence>
<dbReference type="HOGENOM" id="CLU_228177_0_0_1"/>
<evidence type="ECO:0000256" key="4">
    <source>
        <dbReference type="ARBA" id="ARBA00022824"/>
    </source>
</evidence>
<feature type="compositionally biased region" description="Polar residues" evidence="8">
    <location>
        <begin position="853"/>
        <end position="882"/>
    </location>
</feature>
<evidence type="ECO:0000259" key="10">
    <source>
        <dbReference type="Pfam" id="PF12932"/>
    </source>
</evidence>
<feature type="compositionally biased region" description="Acidic residues" evidence="8">
    <location>
        <begin position="268"/>
        <end position="283"/>
    </location>
</feature>
<evidence type="ECO:0000313" key="11">
    <source>
        <dbReference type="EMBL" id="CCA41070.1"/>
    </source>
</evidence>
<feature type="compositionally biased region" description="Basic and acidic residues" evidence="8">
    <location>
        <begin position="2413"/>
        <end position="2437"/>
    </location>
</feature>
<keyword evidence="4 7" id="KW-0256">Endoplasmic reticulum</keyword>
<organism evidence="11 12">
    <name type="scientific">Komagataella phaffii (strain ATCC 76273 / CBS 7435 / CECT 11047 / NRRL Y-11430 / Wegner 21-1)</name>
    <name type="common">Yeast</name>
    <name type="synonym">Pichia pastoris</name>
    <dbReference type="NCBI Taxonomy" id="981350"/>
    <lineage>
        <taxon>Eukaryota</taxon>
        <taxon>Fungi</taxon>
        <taxon>Dikarya</taxon>
        <taxon>Ascomycota</taxon>
        <taxon>Saccharomycotina</taxon>
        <taxon>Pichiomycetes</taxon>
        <taxon>Pichiales</taxon>
        <taxon>Pichiaceae</taxon>
        <taxon>Komagataella</taxon>
    </lineage>
</organism>
<feature type="compositionally biased region" description="Basic and acidic residues" evidence="8">
    <location>
        <begin position="2108"/>
        <end position="2119"/>
    </location>
</feature>
<feature type="compositionally biased region" description="Polar residues" evidence="8">
    <location>
        <begin position="1656"/>
        <end position="1672"/>
    </location>
</feature>
<feature type="region of interest" description="Disordered" evidence="8">
    <location>
        <begin position="299"/>
        <end position="320"/>
    </location>
</feature>
<dbReference type="CDD" id="cd09233">
    <property type="entry name" value="ACE1-Sec16-like"/>
    <property type="match status" value="1"/>
</dbReference>
<keyword evidence="3 7" id="KW-0813">Transport</keyword>
<keyword evidence="7" id="KW-0653">Protein transport</keyword>
<dbReference type="GO" id="GO:0070973">
    <property type="term" value="P:protein localization to endoplasmic reticulum exit site"/>
    <property type="evidence" value="ECO:0007669"/>
    <property type="project" value="TreeGrafter"/>
</dbReference>
<feature type="region of interest" description="Disordered" evidence="8">
    <location>
        <begin position="1779"/>
        <end position="1809"/>
    </location>
</feature>
<feature type="compositionally biased region" description="Polar residues" evidence="8">
    <location>
        <begin position="211"/>
        <end position="228"/>
    </location>
</feature>
<feature type="compositionally biased region" description="Polar residues" evidence="8">
    <location>
        <begin position="191"/>
        <end position="204"/>
    </location>
</feature>
<feature type="compositionally biased region" description="Polar residues" evidence="8">
    <location>
        <begin position="1690"/>
        <end position="1702"/>
    </location>
</feature>
<proteinExistence type="inferred from homology"/>
<accession>F2R092</accession>
<dbReference type="GO" id="GO:0016192">
    <property type="term" value="P:vesicle-mediated transport"/>
    <property type="evidence" value="ECO:0007669"/>
    <property type="project" value="UniProtKB-KW"/>
</dbReference>
<feature type="region of interest" description="Disordered" evidence="8">
    <location>
        <begin position="481"/>
        <end position="503"/>
    </location>
</feature>
<feature type="compositionally biased region" description="Polar residues" evidence="8">
    <location>
        <begin position="2265"/>
        <end position="2278"/>
    </location>
</feature>
<feature type="region of interest" description="Disordered" evidence="8">
    <location>
        <begin position="850"/>
        <end position="897"/>
    </location>
</feature>
<feature type="region of interest" description="Disordered" evidence="8">
    <location>
        <begin position="971"/>
        <end position="1015"/>
    </location>
</feature>
<feature type="compositionally biased region" description="Polar residues" evidence="8">
    <location>
        <begin position="302"/>
        <end position="315"/>
    </location>
</feature>
<feature type="domain" description="Sec16 Sec23-binding" evidence="9">
    <location>
        <begin position="1200"/>
        <end position="1459"/>
    </location>
</feature>
<feature type="compositionally biased region" description="Basic and acidic residues" evidence="8">
    <location>
        <begin position="2380"/>
        <end position="2393"/>
    </location>
</feature>
<feature type="compositionally biased region" description="Polar residues" evidence="8">
    <location>
        <begin position="2484"/>
        <end position="2501"/>
    </location>
</feature>
<gene>
    <name evidence="11" type="primary">SEC16</name>
    <name evidence="11" type="ordered locus">PP7435_Chr4-0919</name>
</gene>
<feature type="compositionally biased region" description="Polar residues" evidence="8">
    <location>
        <begin position="2150"/>
        <end position="2183"/>
    </location>
</feature>
<name>F2R092_KOMPC</name>
<feature type="compositionally biased region" description="Polar residues" evidence="8">
    <location>
        <begin position="1971"/>
        <end position="1987"/>
    </location>
</feature>
<feature type="compositionally biased region" description="Basic and acidic residues" evidence="8">
    <location>
        <begin position="1988"/>
        <end position="2006"/>
    </location>
</feature>
<evidence type="ECO:0000256" key="6">
    <source>
        <dbReference type="ARBA" id="ARBA00024687"/>
    </source>
</evidence>
<evidence type="ECO:0000256" key="3">
    <source>
        <dbReference type="ARBA" id="ARBA00022448"/>
    </source>
</evidence>
<feature type="compositionally biased region" description="Pro residues" evidence="8">
    <location>
        <begin position="1834"/>
        <end position="1958"/>
    </location>
</feature>
<feature type="compositionally biased region" description="Acidic residues" evidence="8">
    <location>
        <begin position="2344"/>
        <end position="2364"/>
    </location>
</feature>
<feature type="compositionally biased region" description="Basic residues" evidence="8">
    <location>
        <begin position="34"/>
        <end position="45"/>
    </location>
</feature>
<feature type="region of interest" description="Disordered" evidence="8">
    <location>
        <begin position="1822"/>
        <end position="2283"/>
    </location>
</feature>
<feature type="compositionally biased region" description="Polar residues" evidence="8">
    <location>
        <begin position="87"/>
        <end position="135"/>
    </location>
</feature>
<evidence type="ECO:0000256" key="1">
    <source>
        <dbReference type="ARBA" id="ARBA00004397"/>
    </source>
</evidence>
<feature type="compositionally biased region" description="Polar residues" evidence="8">
    <location>
        <begin position="1635"/>
        <end position="1645"/>
    </location>
</feature>
<evidence type="ECO:0000256" key="8">
    <source>
        <dbReference type="SAM" id="MobiDB-lite"/>
    </source>
</evidence>
<feature type="compositionally biased region" description="Polar residues" evidence="8">
    <location>
        <begin position="1570"/>
        <end position="1597"/>
    </location>
</feature>
<comment type="similarity">
    <text evidence="2 7">Belongs to the SEC16 family.</text>
</comment>
<dbReference type="InterPro" id="IPR015943">
    <property type="entry name" value="WD40/YVTN_repeat-like_dom_sf"/>
</dbReference>
<feature type="compositionally biased region" description="Polar residues" evidence="8">
    <location>
        <begin position="971"/>
        <end position="991"/>
    </location>
</feature>
<evidence type="ECO:0000313" key="12">
    <source>
        <dbReference type="Proteomes" id="UP000006853"/>
    </source>
</evidence>
<reference evidence="11 12" key="1">
    <citation type="journal article" date="2011" name="J. Biotechnol.">
        <title>High-quality genome sequence of Pichia pastoris CBS7435.</title>
        <authorList>
            <person name="Kuberl A."/>
            <person name="Schneider J."/>
            <person name="Thallinger G.G."/>
            <person name="Anderl I."/>
            <person name="Wibberg D."/>
            <person name="Hajek T."/>
            <person name="Jaenicke S."/>
            <person name="Brinkrolf K."/>
            <person name="Goesmann A."/>
            <person name="Szczepanowski R."/>
            <person name="Puhler A."/>
            <person name="Schwab H."/>
            <person name="Glieder A."/>
            <person name="Pichler H."/>
        </authorList>
    </citation>
    <scope>NUCLEOTIDE SEQUENCE [LARGE SCALE GENOMIC DNA]</scope>
    <source>
        <strain evidence="12">ATCC 76273 / CBS 7435 / CECT 11047 / NRRL Y-11430 / Wegner 21-1</strain>
    </source>
</reference>
<comment type="subcellular location">
    <subcellularLocation>
        <location evidence="1">Endoplasmic reticulum membrane</location>
        <topology evidence="1">Peripheral membrane protein</topology>
        <orientation evidence="1">Cytoplasmic side</orientation>
    </subcellularLocation>
</comment>
<feature type="compositionally biased region" description="Polar residues" evidence="8">
    <location>
        <begin position="2216"/>
        <end position="2225"/>
    </location>
</feature>
<feature type="compositionally biased region" description="Polar residues" evidence="8">
    <location>
        <begin position="1728"/>
        <end position="1745"/>
    </location>
</feature>
<dbReference type="GO" id="GO:0070971">
    <property type="term" value="C:endoplasmic reticulum exit site"/>
    <property type="evidence" value="ECO:0007669"/>
    <property type="project" value="TreeGrafter"/>
</dbReference>
<dbReference type="InterPro" id="IPR024298">
    <property type="entry name" value="Sec16_Sec23-bd"/>
</dbReference>
<evidence type="ECO:0000259" key="9">
    <source>
        <dbReference type="Pfam" id="PF12931"/>
    </source>
</evidence>
<feature type="region of interest" description="Disordered" evidence="8">
    <location>
        <begin position="797"/>
        <end position="823"/>
    </location>
</feature>
<dbReference type="GO" id="GO:0005789">
    <property type="term" value="C:endoplasmic reticulum membrane"/>
    <property type="evidence" value="ECO:0007669"/>
    <property type="project" value="UniProtKB-SubCell"/>
</dbReference>
<feature type="domain" description="Sec16 central conserved" evidence="10">
    <location>
        <begin position="1046"/>
        <end position="1138"/>
    </location>
</feature>
<dbReference type="GO" id="GO:0007030">
    <property type="term" value="P:Golgi organization"/>
    <property type="evidence" value="ECO:0007669"/>
    <property type="project" value="TreeGrafter"/>
</dbReference>
<keyword evidence="7" id="KW-0072">Autophagy</keyword>
<dbReference type="InterPro" id="IPR024340">
    <property type="entry name" value="Sec16_CCD"/>
</dbReference>
<feature type="region of interest" description="Disordered" evidence="8">
    <location>
        <begin position="1570"/>
        <end position="1762"/>
    </location>
</feature>
<feature type="compositionally biased region" description="Basic and acidic residues" evidence="8">
    <location>
        <begin position="2130"/>
        <end position="2143"/>
    </location>
</feature>
<feature type="region of interest" description="Disordered" evidence="8">
    <location>
        <begin position="1"/>
        <end position="283"/>
    </location>
</feature>
<dbReference type="Proteomes" id="UP000006853">
    <property type="component" value="Chromosome 4"/>
</dbReference>
<dbReference type="Gene3D" id="1.20.58.940">
    <property type="match status" value="1"/>
</dbReference>
<feature type="compositionally biased region" description="Polar residues" evidence="8">
    <location>
        <begin position="251"/>
        <end position="266"/>
    </location>
</feature>
<dbReference type="Gene3D" id="2.130.10.10">
    <property type="entry name" value="YVTN repeat-like/Quinoprotein amine dehydrogenase"/>
    <property type="match status" value="1"/>
</dbReference>
<feature type="compositionally biased region" description="Polar residues" evidence="8">
    <location>
        <begin position="2457"/>
        <end position="2468"/>
    </location>
</feature>
<dbReference type="GO" id="GO:0015031">
    <property type="term" value="P:protein transport"/>
    <property type="evidence" value="ECO:0007669"/>
    <property type="project" value="UniProtKB-KW"/>
</dbReference>
<dbReference type="EMBL" id="FR839631">
    <property type="protein sequence ID" value="CCA41070.1"/>
    <property type="molecule type" value="Genomic_DNA"/>
</dbReference>
<evidence type="ECO:0000256" key="5">
    <source>
        <dbReference type="ARBA" id="ARBA00022892"/>
    </source>
</evidence>
<reference evidence="11 12" key="2">
    <citation type="journal article" date="2016" name="FEMS Yeast Res.">
        <title>Curation of the genome annotation of Pichia pastoris (Komagataella phaffii) CBS7435 from gene level to protein function.</title>
        <authorList>
            <person name="Valli M."/>
            <person name="Tatto N.E."/>
            <person name="Peymann A."/>
            <person name="Gruber C."/>
            <person name="Landes N."/>
            <person name="Ekker H."/>
            <person name="Thallinger G.G."/>
            <person name="Mattanovich D."/>
            <person name="Gasser B."/>
            <person name="Graf A.B."/>
        </authorList>
    </citation>
    <scope>GENOME REANNOTATION</scope>
    <source>
        <strain evidence="11 12">ATCC 76273 / CBS 7435 / CECT 11047 / NRRL Y-11430 / Wegner 21-1</strain>
    </source>
</reference>
<feature type="compositionally biased region" description="Polar residues" evidence="8">
    <location>
        <begin position="146"/>
        <end position="179"/>
    </location>
</feature>
<keyword evidence="5 7" id="KW-0931">ER-Golgi transport</keyword>
<dbReference type="PANTHER" id="PTHR13402">
    <property type="entry name" value="RGPR-RELATED"/>
    <property type="match status" value="1"/>
</dbReference>
<dbReference type="SMR" id="F2R092"/>